<keyword evidence="3" id="KW-0732">Signal</keyword>
<protein>
    <submittedName>
        <fullName evidence="4">Uncharacterized protein</fullName>
    </submittedName>
</protein>
<keyword evidence="2" id="KW-0472">Membrane</keyword>
<feature type="compositionally biased region" description="Basic and acidic residues" evidence="1">
    <location>
        <begin position="54"/>
        <end position="85"/>
    </location>
</feature>
<dbReference type="Proteomes" id="UP000245802">
    <property type="component" value="Chromosome"/>
</dbReference>
<keyword evidence="2" id="KW-0812">Transmembrane</keyword>
<feature type="signal peptide" evidence="3">
    <location>
        <begin position="1"/>
        <end position="34"/>
    </location>
</feature>
<dbReference type="AlphaFoldDB" id="A0A2Z3HCR9"/>
<keyword evidence="5" id="KW-1185">Reference proteome</keyword>
<evidence type="ECO:0000256" key="3">
    <source>
        <dbReference type="SAM" id="SignalP"/>
    </source>
</evidence>
<accession>A0A2Z3HCR9</accession>
<evidence type="ECO:0000313" key="5">
    <source>
        <dbReference type="Proteomes" id="UP000245802"/>
    </source>
</evidence>
<proteinExistence type="predicted"/>
<dbReference type="KEGG" id="gog:C1280_33115"/>
<reference evidence="4 5" key="1">
    <citation type="submission" date="2018-01" db="EMBL/GenBank/DDBJ databases">
        <title>G. obscuriglobus.</title>
        <authorList>
            <person name="Franke J."/>
            <person name="Blomberg W."/>
            <person name="Selmecki A."/>
        </authorList>
    </citation>
    <scope>NUCLEOTIDE SEQUENCE [LARGE SCALE GENOMIC DNA]</scope>
    <source>
        <strain evidence="4 5">DSM 5831</strain>
    </source>
</reference>
<organism evidence="4 5">
    <name type="scientific">Gemmata obscuriglobus</name>
    <dbReference type="NCBI Taxonomy" id="114"/>
    <lineage>
        <taxon>Bacteria</taxon>
        <taxon>Pseudomonadati</taxon>
        <taxon>Planctomycetota</taxon>
        <taxon>Planctomycetia</taxon>
        <taxon>Gemmatales</taxon>
        <taxon>Gemmataceae</taxon>
        <taxon>Gemmata</taxon>
    </lineage>
</organism>
<sequence length="512" mass="56503">MSAGTVGTVPLKLKAAALLALAALFGFAPGPFSAVDFASAQPTNNSNTSGQTKGDGEKETPSEADLDRRDPVPADSPRRKGYDKLRIPDTDRTIFTEIVDFKPVAAQDKNPREYDAWIEYVLHARKQNARDLNEHGIRDLVPLEFAKFPRAYRTELIRFDGKLSCVRRLVPPPQLRSSGVKDLYEARLVPLDESPATPVSVVFTDLPESLAAVSGKAPEEWLDADGWVTATGYFFKTMSVAGEQGSAVVNLPLLIGKGLTPLPGPPPGSPTPTALDKSLRLYKFIQDDVKMTRTRPTAATWPEVAAYNRVVLHAARFSAEELERDAVTDVRFADLFEEPRIGHRLSLVKFEGRLISLRRMDSNDWLGAAGVNQLFEGWLIPDHEPRGNPVCVVFSEPLEGVDPARRVNKWVTFAGYSFKRMRYESAEEDAKNPSKHIDKLAPLLIGKRPIGRRDPDHATPVTWNAFAEGAIIGAALLILCAGVFALWYRRGDRQARAEMDAVRGRNPFDPAA</sequence>
<dbReference type="EMBL" id="CP025958">
    <property type="protein sequence ID" value="AWM41367.1"/>
    <property type="molecule type" value="Genomic_DNA"/>
</dbReference>
<evidence type="ECO:0000256" key="1">
    <source>
        <dbReference type="SAM" id="MobiDB-lite"/>
    </source>
</evidence>
<feature type="compositionally biased region" description="Polar residues" evidence="1">
    <location>
        <begin position="40"/>
        <end position="52"/>
    </location>
</feature>
<feature type="chain" id="PRO_5016454437" evidence="3">
    <location>
        <begin position="35"/>
        <end position="512"/>
    </location>
</feature>
<feature type="region of interest" description="Disordered" evidence="1">
    <location>
        <begin position="39"/>
        <end position="85"/>
    </location>
</feature>
<gene>
    <name evidence="4" type="ORF">C1280_33115</name>
</gene>
<dbReference type="OrthoDB" id="276131at2"/>
<dbReference type="RefSeq" id="WP_010040764.1">
    <property type="nucleotide sequence ID" value="NZ_CP025958.1"/>
</dbReference>
<feature type="transmembrane region" description="Helical" evidence="2">
    <location>
        <begin position="469"/>
        <end position="488"/>
    </location>
</feature>
<name>A0A2Z3HCR9_9BACT</name>
<keyword evidence="2" id="KW-1133">Transmembrane helix</keyword>
<evidence type="ECO:0000313" key="4">
    <source>
        <dbReference type="EMBL" id="AWM41367.1"/>
    </source>
</evidence>
<evidence type="ECO:0000256" key="2">
    <source>
        <dbReference type="SAM" id="Phobius"/>
    </source>
</evidence>